<proteinExistence type="predicted"/>
<accession>A0ABR3LG15</accession>
<dbReference type="Pfam" id="PF07686">
    <property type="entry name" value="V-set"/>
    <property type="match status" value="1"/>
</dbReference>
<keyword evidence="3" id="KW-1185">Reference proteome</keyword>
<protein>
    <recommendedName>
        <fullName evidence="1">Immunoglobulin V-set domain-containing protein</fullName>
    </recommendedName>
</protein>
<organism evidence="2 3">
    <name type="scientific">Cirrhinus molitorella</name>
    <name type="common">mud carp</name>
    <dbReference type="NCBI Taxonomy" id="172907"/>
    <lineage>
        <taxon>Eukaryota</taxon>
        <taxon>Metazoa</taxon>
        <taxon>Chordata</taxon>
        <taxon>Craniata</taxon>
        <taxon>Vertebrata</taxon>
        <taxon>Euteleostomi</taxon>
        <taxon>Actinopterygii</taxon>
        <taxon>Neopterygii</taxon>
        <taxon>Teleostei</taxon>
        <taxon>Ostariophysi</taxon>
        <taxon>Cypriniformes</taxon>
        <taxon>Cyprinidae</taxon>
        <taxon>Labeoninae</taxon>
        <taxon>Labeonini</taxon>
        <taxon>Cirrhinus</taxon>
    </lineage>
</organism>
<dbReference type="PANTHER" id="PTHR21063:SF4">
    <property type="entry name" value="CD48 ANTIGEN-RELATED"/>
    <property type="match status" value="1"/>
</dbReference>
<dbReference type="SUPFAM" id="SSF48726">
    <property type="entry name" value="Immunoglobulin"/>
    <property type="match status" value="1"/>
</dbReference>
<evidence type="ECO:0000259" key="1">
    <source>
        <dbReference type="Pfam" id="PF07686"/>
    </source>
</evidence>
<feature type="domain" description="Immunoglobulin V-set" evidence="1">
    <location>
        <begin position="6"/>
        <end position="94"/>
    </location>
</feature>
<gene>
    <name evidence="2" type="ORF">QQF64_018712</name>
</gene>
<evidence type="ECO:0000313" key="3">
    <source>
        <dbReference type="Proteomes" id="UP001558613"/>
    </source>
</evidence>
<dbReference type="Gene3D" id="2.60.40.10">
    <property type="entry name" value="Immunoglobulins"/>
    <property type="match status" value="1"/>
</dbReference>
<dbReference type="PANTHER" id="PTHR21063">
    <property type="entry name" value="LFA-3"/>
    <property type="match status" value="1"/>
</dbReference>
<comment type="caution">
    <text evidence="2">The sequence shown here is derived from an EMBL/GenBank/DDBJ whole genome shotgun (WGS) entry which is preliminary data.</text>
</comment>
<feature type="non-terminal residue" evidence="2">
    <location>
        <position position="1"/>
    </location>
</feature>
<evidence type="ECO:0000313" key="2">
    <source>
        <dbReference type="EMBL" id="KAL1250916.1"/>
    </source>
</evidence>
<reference evidence="2 3" key="1">
    <citation type="submission" date="2023-09" db="EMBL/GenBank/DDBJ databases">
        <authorList>
            <person name="Wang M."/>
        </authorList>
    </citation>
    <scope>NUCLEOTIDE SEQUENCE [LARGE SCALE GENOMIC DNA]</scope>
    <source>
        <strain evidence="2">GT-2023</strain>
        <tissue evidence="2">Liver</tissue>
    </source>
</reference>
<dbReference type="InterPro" id="IPR036179">
    <property type="entry name" value="Ig-like_dom_sf"/>
</dbReference>
<sequence length="109" mass="12214">VSGAETDEAVSVTEGDSVTLHADLTEILNDDTILWKFGPKGSLISQIKRKADFTSIGYTDDAKFKGRLQVDQNTGSLTIRNTRIRHSGQYHCPSIEEELHPRRLMLRSK</sequence>
<dbReference type="InterPro" id="IPR013106">
    <property type="entry name" value="Ig_V-set"/>
</dbReference>
<name>A0ABR3LG15_9TELE</name>
<dbReference type="InterPro" id="IPR013783">
    <property type="entry name" value="Ig-like_fold"/>
</dbReference>
<feature type="non-terminal residue" evidence="2">
    <location>
        <position position="109"/>
    </location>
</feature>
<dbReference type="EMBL" id="JAYMGO010000022">
    <property type="protein sequence ID" value="KAL1250916.1"/>
    <property type="molecule type" value="Genomic_DNA"/>
</dbReference>
<dbReference type="Proteomes" id="UP001558613">
    <property type="component" value="Unassembled WGS sequence"/>
</dbReference>